<evidence type="ECO:0000256" key="2">
    <source>
        <dbReference type="SAM" id="MobiDB-lite"/>
    </source>
</evidence>
<dbReference type="InterPro" id="IPR023606">
    <property type="entry name" value="CoA-Trfase_III_dom_1_sf"/>
</dbReference>
<dbReference type="InterPro" id="IPR003673">
    <property type="entry name" value="CoA-Trfase_fam_III"/>
</dbReference>
<dbReference type="InterPro" id="IPR050483">
    <property type="entry name" value="CoA-transferase_III_domain"/>
</dbReference>
<name>A0A2Z3S4H6_9MICO</name>
<dbReference type="EC" id="2.8.3.16" evidence="3"/>
<dbReference type="Gene3D" id="3.40.50.10540">
    <property type="entry name" value="Crotonobetainyl-coa:carnitine coa-transferase, domain 1"/>
    <property type="match status" value="1"/>
</dbReference>
<dbReference type="KEGG" id="aum:AURMO_01176"/>
<proteinExistence type="predicted"/>
<gene>
    <name evidence="3" type="ORF">AURMO_01176</name>
</gene>
<keyword evidence="4" id="KW-1185">Reference proteome</keyword>
<accession>A0A2Z3S4H6</accession>
<dbReference type="Gene3D" id="3.30.1540.10">
    <property type="entry name" value="formyl-coa transferase, domain 3"/>
    <property type="match status" value="1"/>
</dbReference>
<feature type="compositionally biased region" description="Basic and acidic residues" evidence="2">
    <location>
        <begin position="381"/>
        <end position="396"/>
    </location>
</feature>
<keyword evidence="1 3" id="KW-0808">Transferase</keyword>
<evidence type="ECO:0000256" key="1">
    <source>
        <dbReference type="ARBA" id="ARBA00022679"/>
    </source>
</evidence>
<dbReference type="PANTHER" id="PTHR48207:SF3">
    <property type="entry name" value="SUCCINATE--HYDROXYMETHYLGLUTARATE COA-TRANSFERASE"/>
    <property type="match status" value="1"/>
</dbReference>
<dbReference type="RefSeq" id="WP_204163596.1">
    <property type="nucleotide sequence ID" value="NZ_CP023994.1"/>
</dbReference>
<sequence>MATPAHADGGILAGIRVLDFSRVLAGPYATMTLADFGADVIKIESADGDDTRGWRPPVDGQGVSTYFSSVNRNKRSVILDLRTQEGKAKAQELLATADVVIENFRPGVMTKLGFNFEEAQKINPGIIYCSITGFGSGKGASLAGYDLLVQALGGLMSVTGPQDGGPTKVGVALIDIMTGMNAVQGILLALTARAHAEPGQWKGQLIHVDLMTTLLAAMTNQASAALNAGVTPVRLGNAHPSISPYELYDAGDRPLLIAVGNDKQFHTLVRLLGIEHLTTDPRFTDNPSRATHREELRALLEEVLKTQPGTHWVELLSTQGVPSGLVNTLPEAFEFADTLELNAVVDIPTADGDHTFRQVVNPIHIPGRGASYRLAPPSLGEHSEDVRWLDEKPSDE</sequence>
<dbReference type="EMBL" id="CP023994">
    <property type="protein sequence ID" value="AWR21768.1"/>
    <property type="molecule type" value="Genomic_DNA"/>
</dbReference>
<dbReference type="Pfam" id="PF02515">
    <property type="entry name" value="CoA_transf_3"/>
    <property type="match status" value="1"/>
</dbReference>
<reference evidence="3 4" key="1">
    <citation type="submission" date="2017-10" db="EMBL/GenBank/DDBJ databases">
        <title>Genome of an Actinobacterium that displays light-enhanced growth.</title>
        <authorList>
            <person name="Maresca J.A."/>
            <person name="Hempel P."/>
            <person name="Shevchenko O."/>
            <person name="Miller K.J."/>
            <person name="Hahn M.W."/>
        </authorList>
    </citation>
    <scope>NUCLEOTIDE SEQUENCE [LARGE SCALE GENOMIC DNA]</scope>
    <source>
        <strain evidence="3 4">MWH-Mo1</strain>
    </source>
</reference>
<dbReference type="AlphaFoldDB" id="A0A2Z3S4H6"/>
<organism evidence="3 4">
    <name type="scientific">Aurantimicrobium photophilum</name>
    <dbReference type="NCBI Taxonomy" id="1987356"/>
    <lineage>
        <taxon>Bacteria</taxon>
        <taxon>Bacillati</taxon>
        <taxon>Actinomycetota</taxon>
        <taxon>Actinomycetes</taxon>
        <taxon>Micrococcales</taxon>
        <taxon>Microbacteriaceae</taxon>
        <taxon>Aurantimicrobium</taxon>
    </lineage>
</organism>
<dbReference type="SUPFAM" id="SSF89796">
    <property type="entry name" value="CoA-transferase family III (CaiB/BaiF)"/>
    <property type="match status" value="1"/>
</dbReference>
<evidence type="ECO:0000313" key="3">
    <source>
        <dbReference type="EMBL" id="AWR21768.1"/>
    </source>
</evidence>
<dbReference type="Proteomes" id="UP000246894">
    <property type="component" value="Chromosome"/>
</dbReference>
<dbReference type="PANTHER" id="PTHR48207">
    <property type="entry name" value="SUCCINATE--HYDROXYMETHYLGLUTARATE COA-TRANSFERASE"/>
    <property type="match status" value="1"/>
</dbReference>
<dbReference type="GO" id="GO:0033608">
    <property type="term" value="F:formyl-CoA transferase activity"/>
    <property type="evidence" value="ECO:0007669"/>
    <property type="project" value="UniProtKB-EC"/>
</dbReference>
<dbReference type="InterPro" id="IPR044855">
    <property type="entry name" value="CoA-Trfase_III_dom3_sf"/>
</dbReference>
<evidence type="ECO:0000313" key="4">
    <source>
        <dbReference type="Proteomes" id="UP000246894"/>
    </source>
</evidence>
<protein>
    <submittedName>
        <fullName evidence="3">Formyl-coenzyme A transferase</fullName>
        <ecNumber evidence="3">2.8.3.16</ecNumber>
    </submittedName>
</protein>
<feature type="region of interest" description="Disordered" evidence="2">
    <location>
        <begin position="375"/>
        <end position="396"/>
    </location>
</feature>